<dbReference type="InterPro" id="IPR027417">
    <property type="entry name" value="P-loop_NTPase"/>
</dbReference>
<evidence type="ECO:0000313" key="1">
    <source>
        <dbReference type="EMBL" id="CAH1233113.1"/>
    </source>
</evidence>
<dbReference type="Gene3D" id="3.40.50.300">
    <property type="entry name" value="P-loop containing nucleotide triphosphate hydrolases"/>
    <property type="match status" value="1"/>
</dbReference>
<name>A0A8J9VN53_BRALA</name>
<proteinExistence type="predicted"/>
<sequence>MAYLRQVRCKSSFHRQGYHQWDRTHVSDFEPAGDKVSVDNPAQFFRDHGRDFYVCCADMEANTLVLAKSEDISRTRKAPFFGEALRLEAETLLVIPFSLLPGVAAEVAKDVKHITTTFLFQTTRCGSTLLTKALQASGVINTISESDVYTSFCQYVVTKKKLDEDDMAKLMGVIRHTNTLFNYTLWQGNPSQTVACYKMRGQVTSIADLMCKAVPGAKTILLYRGLTGTVDSYARMITGGSYWKYWLLTALKLDHAESRKIAVMAASSPWENPMFASLPVPHGIVWFTACVWLELMQKAVAMTDHGSTQRFHVVLRYKELMMYKEAMVMEVMDCLGIRFSDKDTGQKIREAFGVNSQAGHMVASRGPGGGKSWIGEWEMGIISKILFHSNVGIDQPDFVLDGTLTNL</sequence>
<gene>
    <name evidence="1" type="primary">Hypp592</name>
    <name evidence="1" type="ORF">BLAG_LOCUS1970</name>
</gene>
<dbReference type="Proteomes" id="UP000838412">
    <property type="component" value="Chromosome 1"/>
</dbReference>
<dbReference type="EMBL" id="OV696686">
    <property type="protein sequence ID" value="CAH1233113.1"/>
    <property type="molecule type" value="Genomic_DNA"/>
</dbReference>
<dbReference type="SUPFAM" id="SSF52540">
    <property type="entry name" value="P-loop containing nucleoside triphosphate hydrolases"/>
    <property type="match status" value="1"/>
</dbReference>
<dbReference type="AlphaFoldDB" id="A0A8J9VN53"/>
<protein>
    <submittedName>
        <fullName evidence="1">Hypp592 protein</fullName>
    </submittedName>
</protein>
<organism evidence="1 2">
    <name type="scientific">Branchiostoma lanceolatum</name>
    <name type="common">Common lancelet</name>
    <name type="synonym">Amphioxus lanceolatum</name>
    <dbReference type="NCBI Taxonomy" id="7740"/>
    <lineage>
        <taxon>Eukaryota</taxon>
        <taxon>Metazoa</taxon>
        <taxon>Chordata</taxon>
        <taxon>Cephalochordata</taxon>
        <taxon>Leptocardii</taxon>
        <taxon>Amphioxiformes</taxon>
        <taxon>Branchiostomatidae</taxon>
        <taxon>Branchiostoma</taxon>
    </lineage>
</organism>
<dbReference type="OrthoDB" id="10296145at2759"/>
<reference evidence="1" key="1">
    <citation type="submission" date="2022-01" db="EMBL/GenBank/DDBJ databases">
        <authorList>
            <person name="Braso-Vives M."/>
        </authorList>
    </citation>
    <scope>NUCLEOTIDE SEQUENCE</scope>
</reference>
<dbReference type="PANTHER" id="PTHR33844">
    <property type="entry name" value="SULFOTRANSFER_1 DOMAIN-CONTAINING PROTEIN"/>
    <property type="match status" value="1"/>
</dbReference>
<accession>A0A8J9VN53</accession>
<evidence type="ECO:0000313" key="2">
    <source>
        <dbReference type="Proteomes" id="UP000838412"/>
    </source>
</evidence>
<dbReference type="PANTHER" id="PTHR33844:SF1">
    <property type="entry name" value="SULFOTRANSFERASE DOMAIN-CONTAINING PROTEIN"/>
    <property type="match status" value="1"/>
</dbReference>
<keyword evidence="2" id="KW-1185">Reference proteome</keyword>